<evidence type="ECO:0000313" key="4">
    <source>
        <dbReference type="Proteomes" id="UP000318582"/>
    </source>
</evidence>
<evidence type="ECO:0000256" key="1">
    <source>
        <dbReference type="SAM" id="MobiDB-lite"/>
    </source>
</evidence>
<name>A0A507DX16_9FUNG</name>
<feature type="domain" description="Peptidase C19 ubiquitin carboxyl-terminal hydrolase" evidence="2">
    <location>
        <begin position="248"/>
        <end position="438"/>
    </location>
</feature>
<dbReference type="InterPro" id="IPR001394">
    <property type="entry name" value="Peptidase_C19_UCH"/>
</dbReference>
<dbReference type="Gene3D" id="3.90.70.10">
    <property type="entry name" value="Cysteine proteinases"/>
    <property type="match status" value="1"/>
</dbReference>
<gene>
    <name evidence="3" type="ORF">PhCBS80983_g05324</name>
</gene>
<dbReference type="EMBL" id="QEAQ01000110">
    <property type="protein sequence ID" value="TPX55420.1"/>
    <property type="molecule type" value="Genomic_DNA"/>
</dbReference>
<dbReference type="SUPFAM" id="SSF54001">
    <property type="entry name" value="Cysteine proteinases"/>
    <property type="match status" value="1"/>
</dbReference>
<dbReference type="AlphaFoldDB" id="A0A507DX16"/>
<dbReference type="InterPro" id="IPR038765">
    <property type="entry name" value="Papain-like_cys_pep_sf"/>
</dbReference>
<dbReference type="CDD" id="cd02257">
    <property type="entry name" value="Peptidase_C19"/>
    <property type="match status" value="1"/>
</dbReference>
<evidence type="ECO:0000313" key="3">
    <source>
        <dbReference type="EMBL" id="TPX55420.1"/>
    </source>
</evidence>
<feature type="region of interest" description="Disordered" evidence="1">
    <location>
        <begin position="185"/>
        <end position="217"/>
    </location>
</feature>
<feature type="region of interest" description="Disordered" evidence="1">
    <location>
        <begin position="279"/>
        <end position="329"/>
    </location>
</feature>
<keyword evidence="4" id="KW-1185">Reference proteome</keyword>
<protein>
    <recommendedName>
        <fullName evidence="2">Peptidase C19 ubiquitin carboxyl-terminal hydrolase domain-containing protein</fullName>
    </recommendedName>
</protein>
<dbReference type="Proteomes" id="UP000318582">
    <property type="component" value="Unassembled WGS sequence"/>
</dbReference>
<dbReference type="GO" id="GO:0016579">
    <property type="term" value="P:protein deubiquitination"/>
    <property type="evidence" value="ECO:0007669"/>
    <property type="project" value="InterPro"/>
</dbReference>
<comment type="caution">
    <text evidence="3">The sequence shown here is derived from an EMBL/GenBank/DDBJ whole genome shotgun (WGS) entry which is preliminary data.</text>
</comment>
<evidence type="ECO:0000259" key="2">
    <source>
        <dbReference type="Pfam" id="PF00443"/>
    </source>
</evidence>
<reference evidence="3 4" key="1">
    <citation type="journal article" date="2019" name="Sci. Rep.">
        <title>Comparative genomics of chytrid fungi reveal insights into the obligate biotrophic and pathogenic lifestyle of Synchytrium endobioticum.</title>
        <authorList>
            <person name="van de Vossenberg B.T.L.H."/>
            <person name="Warris S."/>
            <person name="Nguyen H.D.T."/>
            <person name="van Gent-Pelzer M.P.E."/>
            <person name="Joly D.L."/>
            <person name="van de Geest H.C."/>
            <person name="Bonants P.J.M."/>
            <person name="Smith D.S."/>
            <person name="Levesque C.A."/>
            <person name="van der Lee T.A.J."/>
        </authorList>
    </citation>
    <scope>NUCLEOTIDE SEQUENCE [LARGE SCALE GENOMIC DNA]</scope>
    <source>
        <strain evidence="3 4">CBS 809.83</strain>
    </source>
</reference>
<proteinExistence type="predicted"/>
<dbReference type="Pfam" id="PF00443">
    <property type="entry name" value="UCH"/>
    <property type="match status" value="1"/>
</dbReference>
<accession>A0A507DX16</accession>
<dbReference type="GO" id="GO:0004843">
    <property type="term" value="F:cysteine-type deubiquitinase activity"/>
    <property type="evidence" value="ECO:0007669"/>
    <property type="project" value="InterPro"/>
</dbReference>
<sequence>MAFLGTPPLAKDAKAVKDPGAPGSTSFYIPEVFVHPPAEEDMNEPCISYAPNDMCLGMPNPHQSKPRSALNAILQAFTCLPGLNEELPAASKHPLVADFVTMMRTLHADESNHPHDQPRVAARELVEMRWWIEDARLPRDDDPVGKDLLVDDFDLAVRALLDNVFVKTRFGQRFKIGLVDAPHPDVLKKIPPTPRPPPLGDGAPTAPPGSTQRNDSAVEMPPLTTYETNHLLTISLAHYSDTDTITLVSLLNDRFGHAVATFFFGGAFKNRSLLHNFPSPRSGSHAAPGPPATTPSTTTTAPPPPPPTTTATTATPTSSSPFTCPTPHPDRQIKFSHLPHFLTIHLDRPIVTPTPPKKPIYHNPTVELPTEIDLGFYLDNRHSDQKTFYRLHGFVTQTEGHFLTYSRLRGGHRWFKCDDETVVQVNLGTRVESRGVMLVIYRLQER</sequence>
<organism evidence="3 4">
    <name type="scientific">Powellomyces hirtus</name>
    <dbReference type="NCBI Taxonomy" id="109895"/>
    <lineage>
        <taxon>Eukaryota</taxon>
        <taxon>Fungi</taxon>
        <taxon>Fungi incertae sedis</taxon>
        <taxon>Chytridiomycota</taxon>
        <taxon>Chytridiomycota incertae sedis</taxon>
        <taxon>Chytridiomycetes</taxon>
        <taxon>Spizellomycetales</taxon>
        <taxon>Powellomycetaceae</taxon>
        <taxon>Powellomyces</taxon>
    </lineage>
</organism>
<feature type="compositionally biased region" description="Low complexity" evidence="1">
    <location>
        <begin position="309"/>
        <end position="325"/>
    </location>
</feature>